<keyword evidence="3" id="KW-1185">Reference proteome</keyword>
<sequence length="462" mass="54069">MKSTTRFSKNKRGIECLNCKQPISDKDNFCSECGQINDTSPISIKQFITEFFSGFFSFDTRFFKTFIPLLFKPGKVSKEYIEGKRKKYMNPFRLYINVSIVFFLLQGLFAVIDEYYIEDYTTSLKTTQISSDSILMNKAITNNQNNLAQNDTNSNAALFSTKANEAVKNISSSRNIKQKLFSRIDSIFYKTEFLEKLKNDSISKEEKDSLYGEFYKSTMSFISFKVNNNAKNDNWEEISTISSLTKDANTYVQNVFIEEEINYYIPDQYTLDIKNNIVKTLLGNKINNFTKYIEEHPEASAANAINDLGLEKTRWNAFYFKIAHNINKFIEDASFRSSYFKSVISKTSIALFFLLPIFTLFLALLYYRHKWNYTEHLVFVFNVQTVFFLLLICFTIFNRIFKTDLGNVIFILVFLFYLERALHHFYKQHWFKTFIKFLMLNTIYITLAAIGSVLVSFIAFVL</sequence>
<evidence type="ECO:0000313" key="2">
    <source>
        <dbReference type="EMBL" id="RPD95964.1"/>
    </source>
</evidence>
<name>A0A3N4NHW9_9FLAO</name>
<keyword evidence="1" id="KW-1133">Transmembrane helix</keyword>
<evidence type="ECO:0000256" key="1">
    <source>
        <dbReference type="SAM" id="Phobius"/>
    </source>
</evidence>
<protein>
    <submittedName>
        <fullName evidence="2">DUF3667 domain-containing protein</fullName>
    </submittedName>
</protein>
<feature type="transmembrane region" description="Helical" evidence="1">
    <location>
        <begin position="438"/>
        <end position="461"/>
    </location>
</feature>
<dbReference type="Pfam" id="PF12412">
    <property type="entry name" value="DUF3667"/>
    <property type="match status" value="1"/>
</dbReference>
<dbReference type="OrthoDB" id="675873at2"/>
<feature type="transmembrane region" description="Helical" evidence="1">
    <location>
        <begin position="379"/>
        <end position="401"/>
    </location>
</feature>
<accession>A0A3N4NHW9</accession>
<dbReference type="RefSeq" id="WP_123898313.1">
    <property type="nucleotide sequence ID" value="NZ_RPFJ01000014.1"/>
</dbReference>
<evidence type="ECO:0000313" key="3">
    <source>
        <dbReference type="Proteomes" id="UP000270856"/>
    </source>
</evidence>
<feature type="transmembrane region" description="Helical" evidence="1">
    <location>
        <begin position="94"/>
        <end position="112"/>
    </location>
</feature>
<dbReference type="AlphaFoldDB" id="A0A3N4NHW9"/>
<comment type="caution">
    <text evidence="2">The sequence shown here is derived from an EMBL/GenBank/DDBJ whole genome shotgun (WGS) entry which is preliminary data.</text>
</comment>
<dbReference type="InterPro" id="IPR022134">
    <property type="entry name" value="DUF3667"/>
</dbReference>
<keyword evidence="1" id="KW-0472">Membrane</keyword>
<proteinExistence type="predicted"/>
<feature type="transmembrane region" description="Helical" evidence="1">
    <location>
        <begin position="349"/>
        <end position="367"/>
    </location>
</feature>
<organism evidence="2 3">
    <name type="scientific">Aureibaculum marinum</name>
    <dbReference type="NCBI Taxonomy" id="2487930"/>
    <lineage>
        <taxon>Bacteria</taxon>
        <taxon>Pseudomonadati</taxon>
        <taxon>Bacteroidota</taxon>
        <taxon>Flavobacteriia</taxon>
        <taxon>Flavobacteriales</taxon>
        <taxon>Flavobacteriaceae</taxon>
        <taxon>Aureibaculum</taxon>
    </lineage>
</organism>
<dbReference type="EMBL" id="RPFJ01000014">
    <property type="protein sequence ID" value="RPD95964.1"/>
    <property type="molecule type" value="Genomic_DNA"/>
</dbReference>
<dbReference type="Proteomes" id="UP000270856">
    <property type="component" value="Unassembled WGS sequence"/>
</dbReference>
<feature type="transmembrane region" description="Helical" evidence="1">
    <location>
        <begin position="407"/>
        <end position="426"/>
    </location>
</feature>
<gene>
    <name evidence="2" type="ORF">EGM88_10870</name>
</gene>
<keyword evidence="1" id="KW-0812">Transmembrane</keyword>
<reference evidence="2 3" key="1">
    <citation type="submission" date="2018-11" db="EMBL/GenBank/DDBJ databases">
        <title>Aureibaculum marinum gen. nov., sp. nov., a member of the family Flavobacteriaceae isolated from the Bohai Sea.</title>
        <authorList>
            <person name="Ji X."/>
        </authorList>
    </citation>
    <scope>NUCLEOTIDE SEQUENCE [LARGE SCALE GENOMIC DNA]</scope>
    <source>
        <strain evidence="2 3">BH-SD17</strain>
    </source>
</reference>